<feature type="non-terminal residue" evidence="2">
    <location>
        <position position="120"/>
    </location>
</feature>
<name>A0A382VC23_9ZZZZ</name>
<dbReference type="AlphaFoldDB" id="A0A382VC23"/>
<proteinExistence type="predicted"/>
<dbReference type="Pfam" id="PF01408">
    <property type="entry name" value="GFO_IDH_MocA"/>
    <property type="match status" value="1"/>
</dbReference>
<dbReference type="InterPro" id="IPR036291">
    <property type="entry name" value="NAD(P)-bd_dom_sf"/>
</dbReference>
<dbReference type="InterPro" id="IPR000683">
    <property type="entry name" value="Gfo/Idh/MocA-like_OxRdtase_N"/>
</dbReference>
<sequence length="120" mass="13192">MIKIGLIGCGAVSKRYSDVFQNESITNGKVISVCDITEKLAIERASELGANHYVNIHEMLAKENLDLVFILTISGLHYEHAKISLEHGIHTVVEKPLALQISDAEDLKKIANNKDLLLGV</sequence>
<protein>
    <recommendedName>
        <fullName evidence="1">Gfo/Idh/MocA-like oxidoreductase N-terminal domain-containing protein</fullName>
    </recommendedName>
</protein>
<dbReference type="InterPro" id="IPR051450">
    <property type="entry name" value="Gfo/Idh/MocA_Oxidoreductases"/>
</dbReference>
<dbReference type="Gene3D" id="3.40.50.720">
    <property type="entry name" value="NAD(P)-binding Rossmann-like Domain"/>
    <property type="match status" value="1"/>
</dbReference>
<accession>A0A382VC23</accession>
<gene>
    <name evidence="2" type="ORF">METZ01_LOCUS396854</name>
</gene>
<dbReference type="PANTHER" id="PTHR43377:SF1">
    <property type="entry name" value="BILIVERDIN REDUCTASE A"/>
    <property type="match status" value="1"/>
</dbReference>
<reference evidence="2" key="1">
    <citation type="submission" date="2018-05" db="EMBL/GenBank/DDBJ databases">
        <authorList>
            <person name="Lanie J.A."/>
            <person name="Ng W.-L."/>
            <person name="Kazmierczak K.M."/>
            <person name="Andrzejewski T.M."/>
            <person name="Davidsen T.M."/>
            <person name="Wayne K.J."/>
            <person name="Tettelin H."/>
            <person name="Glass J.I."/>
            <person name="Rusch D."/>
            <person name="Podicherti R."/>
            <person name="Tsui H.-C.T."/>
            <person name="Winkler M.E."/>
        </authorList>
    </citation>
    <scope>NUCLEOTIDE SEQUENCE</scope>
</reference>
<evidence type="ECO:0000313" key="2">
    <source>
        <dbReference type="EMBL" id="SVD44000.1"/>
    </source>
</evidence>
<dbReference type="PANTHER" id="PTHR43377">
    <property type="entry name" value="BILIVERDIN REDUCTASE A"/>
    <property type="match status" value="1"/>
</dbReference>
<dbReference type="GO" id="GO:0000166">
    <property type="term" value="F:nucleotide binding"/>
    <property type="evidence" value="ECO:0007669"/>
    <property type="project" value="InterPro"/>
</dbReference>
<feature type="domain" description="Gfo/Idh/MocA-like oxidoreductase N-terminal" evidence="1">
    <location>
        <begin position="2"/>
        <end position="119"/>
    </location>
</feature>
<organism evidence="2">
    <name type="scientific">marine metagenome</name>
    <dbReference type="NCBI Taxonomy" id="408172"/>
    <lineage>
        <taxon>unclassified sequences</taxon>
        <taxon>metagenomes</taxon>
        <taxon>ecological metagenomes</taxon>
    </lineage>
</organism>
<dbReference type="EMBL" id="UINC01150776">
    <property type="protein sequence ID" value="SVD44000.1"/>
    <property type="molecule type" value="Genomic_DNA"/>
</dbReference>
<evidence type="ECO:0000259" key="1">
    <source>
        <dbReference type="Pfam" id="PF01408"/>
    </source>
</evidence>
<dbReference type="SUPFAM" id="SSF51735">
    <property type="entry name" value="NAD(P)-binding Rossmann-fold domains"/>
    <property type="match status" value="1"/>
</dbReference>